<evidence type="ECO:0000256" key="1">
    <source>
        <dbReference type="SAM" id="MobiDB-lite"/>
    </source>
</evidence>
<name>A0A329UEN7_9FIRM</name>
<dbReference type="Proteomes" id="UP000251281">
    <property type="component" value="Unassembled WGS sequence"/>
</dbReference>
<feature type="region of interest" description="Disordered" evidence="1">
    <location>
        <begin position="128"/>
        <end position="147"/>
    </location>
</feature>
<sequence length="195" mass="20769">MAILIASTLLETETEAWYSFYVDTMEDVKGLPTSKSTGSSYKVKKFAKPASQAYCIEMAAQYVLDGADEWRLLYAIRDDVADAILKNVEEIKRLVANTSASEQAAAQSASAANASAIAASKSERISTENASSAAASERASRDSAADARTSEGNALTYMNRTADIANQVAGSAASINFAFGPDVDGRFSFFVRRSS</sequence>
<organism evidence="2 3">
    <name type="scientific">Faecalibacterium prausnitzii</name>
    <dbReference type="NCBI Taxonomy" id="853"/>
    <lineage>
        <taxon>Bacteria</taxon>
        <taxon>Bacillati</taxon>
        <taxon>Bacillota</taxon>
        <taxon>Clostridia</taxon>
        <taxon>Eubacteriales</taxon>
        <taxon>Oscillospiraceae</taxon>
        <taxon>Faecalibacterium</taxon>
    </lineage>
</organism>
<dbReference type="AlphaFoldDB" id="A0A329UEN7"/>
<evidence type="ECO:0000313" key="2">
    <source>
        <dbReference type="EMBL" id="RAW60701.1"/>
    </source>
</evidence>
<evidence type="ECO:0000313" key="3">
    <source>
        <dbReference type="Proteomes" id="UP000251281"/>
    </source>
</evidence>
<dbReference type="RefSeq" id="WP_112089925.1">
    <property type="nucleotide sequence ID" value="NZ_PRLD01000001.1"/>
</dbReference>
<reference evidence="2 3" key="1">
    <citation type="submission" date="2018-02" db="EMBL/GenBank/DDBJ databases">
        <title>Complete genome sequencing of Faecalibacterium prausnitzii strains isolated from the human gut.</title>
        <authorList>
            <person name="Fitzgerald B.C."/>
            <person name="Shkoporov A.N."/>
            <person name="Ross P.R."/>
            <person name="Hill C."/>
        </authorList>
    </citation>
    <scope>NUCLEOTIDE SEQUENCE [LARGE SCALE GENOMIC DNA]</scope>
    <source>
        <strain evidence="2 3">APC923/51-1</strain>
    </source>
</reference>
<accession>A0A329UEN7</accession>
<gene>
    <name evidence="2" type="ORF">C4N24_00930</name>
</gene>
<proteinExistence type="predicted"/>
<comment type="caution">
    <text evidence="2">The sequence shown here is derived from an EMBL/GenBank/DDBJ whole genome shotgun (WGS) entry which is preliminary data.</text>
</comment>
<feature type="compositionally biased region" description="Basic and acidic residues" evidence="1">
    <location>
        <begin position="138"/>
        <end position="147"/>
    </location>
</feature>
<feature type="compositionally biased region" description="Low complexity" evidence="1">
    <location>
        <begin position="128"/>
        <end position="137"/>
    </location>
</feature>
<protein>
    <submittedName>
        <fullName evidence="2">Uncharacterized protein</fullName>
    </submittedName>
</protein>
<dbReference type="EMBL" id="PRLD01000001">
    <property type="protein sequence ID" value="RAW60701.1"/>
    <property type="molecule type" value="Genomic_DNA"/>
</dbReference>